<keyword evidence="3 5" id="KW-0378">Hydrolase</keyword>
<evidence type="ECO:0000259" key="6">
    <source>
        <dbReference type="PROSITE" id="PS51462"/>
    </source>
</evidence>
<evidence type="ECO:0000313" key="7">
    <source>
        <dbReference type="EMBL" id="AGZ40056.1"/>
    </source>
</evidence>
<evidence type="ECO:0000256" key="2">
    <source>
        <dbReference type="ARBA" id="ARBA00005582"/>
    </source>
</evidence>
<sequence length="153" mass="16589">MTSDWTATLPRKRMGAGVLFRDGGDRILLVEPTYKPEWELPGGVVEADESPRAAAAREVTEELGLTVVPGRLLAVDWVPARDGRTEGLMVVFDGGVLADPGRIRLQESELRSWAWSTPAEAAARLRGLVARRSEAARRAALTGTTAYLENGHP</sequence>
<protein>
    <submittedName>
        <fullName evidence="7">Putative NUDIX hydrolase</fullName>
    </submittedName>
</protein>
<dbReference type="AlphaFoldDB" id="U5VWP9"/>
<keyword evidence="4" id="KW-0460">Magnesium</keyword>
<name>U5VWP9_9ACTN</name>
<dbReference type="InterPro" id="IPR000086">
    <property type="entry name" value="NUDIX_hydrolase_dom"/>
</dbReference>
<evidence type="ECO:0000256" key="4">
    <source>
        <dbReference type="ARBA" id="ARBA00022842"/>
    </source>
</evidence>
<gene>
    <name evidence="7" type="ORF">AFR_08835</name>
</gene>
<dbReference type="Pfam" id="PF00293">
    <property type="entry name" value="NUDIX"/>
    <property type="match status" value="1"/>
</dbReference>
<dbReference type="STRING" id="1246995.AFR_08835"/>
<evidence type="ECO:0000256" key="1">
    <source>
        <dbReference type="ARBA" id="ARBA00001946"/>
    </source>
</evidence>
<dbReference type="InterPro" id="IPR015797">
    <property type="entry name" value="NUDIX_hydrolase-like_dom_sf"/>
</dbReference>
<comment type="cofactor">
    <cofactor evidence="1">
        <name>Mg(2+)</name>
        <dbReference type="ChEBI" id="CHEBI:18420"/>
    </cofactor>
</comment>
<dbReference type="PROSITE" id="PS51462">
    <property type="entry name" value="NUDIX"/>
    <property type="match status" value="1"/>
</dbReference>
<dbReference type="HOGENOM" id="CLU_116199_0_0_11"/>
<dbReference type="CDD" id="cd18876">
    <property type="entry name" value="NUDIX_Hydrolase"/>
    <property type="match status" value="1"/>
</dbReference>
<dbReference type="Gene3D" id="3.90.79.10">
    <property type="entry name" value="Nucleoside Triphosphate Pyrophosphohydrolase"/>
    <property type="match status" value="1"/>
</dbReference>
<dbReference type="KEGG" id="afs:AFR_08835"/>
<dbReference type="EMBL" id="CP006272">
    <property type="protein sequence ID" value="AGZ40056.1"/>
    <property type="molecule type" value="Genomic_DNA"/>
</dbReference>
<dbReference type="eggNOG" id="COG1051">
    <property type="taxonomic scope" value="Bacteria"/>
</dbReference>
<evidence type="ECO:0000256" key="5">
    <source>
        <dbReference type="RuleBase" id="RU003476"/>
    </source>
</evidence>
<evidence type="ECO:0000256" key="3">
    <source>
        <dbReference type="ARBA" id="ARBA00022801"/>
    </source>
</evidence>
<dbReference type="Proteomes" id="UP000017746">
    <property type="component" value="Chromosome"/>
</dbReference>
<accession>U5VWP9</accession>
<dbReference type="SUPFAM" id="SSF55811">
    <property type="entry name" value="Nudix"/>
    <property type="match status" value="1"/>
</dbReference>
<proteinExistence type="inferred from homology"/>
<dbReference type="PATRIC" id="fig|1246995.3.peg.1798"/>
<dbReference type="PRINTS" id="PR00502">
    <property type="entry name" value="NUDIXFAMILY"/>
</dbReference>
<dbReference type="RefSeq" id="WP_023359587.1">
    <property type="nucleotide sequence ID" value="NC_022657.1"/>
</dbReference>
<dbReference type="PROSITE" id="PS00893">
    <property type="entry name" value="NUDIX_BOX"/>
    <property type="match status" value="1"/>
</dbReference>
<dbReference type="PANTHER" id="PTHR43046:SF12">
    <property type="entry name" value="GDP-MANNOSE MANNOSYL HYDROLASE"/>
    <property type="match status" value="1"/>
</dbReference>
<reference evidence="7 8" key="1">
    <citation type="journal article" date="2014" name="J. Biotechnol.">
        <title>Complete genome sequence of the actinobacterium Actinoplanes friuliensis HAG 010964, producer of the lipopeptide antibiotic friulimycin.</title>
        <authorList>
            <person name="Ruckert C."/>
            <person name="Szczepanowski R."/>
            <person name="Albersmeier A."/>
            <person name="Goesmann A."/>
            <person name="Fischer N."/>
            <person name="Steinkamper A."/>
            <person name="Puhler A."/>
            <person name="Biener R."/>
            <person name="Schwartz D."/>
            <person name="Kalinowski J."/>
        </authorList>
    </citation>
    <scope>NUCLEOTIDE SEQUENCE [LARGE SCALE GENOMIC DNA]</scope>
    <source>
        <strain evidence="7 8">DSM 7358</strain>
    </source>
</reference>
<dbReference type="GO" id="GO:0016787">
    <property type="term" value="F:hydrolase activity"/>
    <property type="evidence" value="ECO:0007669"/>
    <property type="project" value="UniProtKB-KW"/>
</dbReference>
<dbReference type="PANTHER" id="PTHR43046">
    <property type="entry name" value="GDP-MANNOSE MANNOSYL HYDROLASE"/>
    <property type="match status" value="1"/>
</dbReference>
<comment type="similarity">
    <text evidence="2 5">Belongs to the Nudix hydrolase family.</text>
</comment>
<organism evidence="7 8">
    <name type="scientific">Actinoplanes friuliensis DSM 7358</name>
    <dbReference type="NCBI Taxonomy" id="1246995"/>
    <lineage>
        <taxon>Bacteria</taxon>
        <taxon>Bacillati</taxon>
        <taxon>Actinomycetota</taxon>
        <taxon>Actinomycetes</taxon>
        <taxon>Micromonosporales</taxon>
        <taxon>Micromonosporaceae</taxon>
        <taxon>Actinoplanes</taxon>
    </lineage>
</organism>
<dbReference type="InterPro" id="IPR020476">
    <property type="entry name" value="Nudix_hydrolase"/>
</dbReference>
<keyword evidence="8" id="KW-1185">Reference proteome</keyword>
<evidence type="ECO:0000313" key="8">
    <source>
        <dbReference type="Proteomes" id="UP000017746"/>
    </source>
</evidence>
<feature type="domain" description="Nudix hydrolase" evidence="6">
    <location>
        <begin position="10"/>
        <end position="138"/>
    </location>
</feature>
<dbReference type="InterPro" id="IPR020084">
    <property type="entry name" value="NUDIX_hydrolase_CS"/>
</dbReference>